<dbReference type="EMBL" id="KY052794">
    <property type="protein sequence ID" value="ASE99723.1"/>
    <property type="molecule type" value="Genomic_DNA"/>
</dbReference>
<reference evidence="1" key="2">
    <citation type="journal article" date="2017" name="Nat. Commun.">
        <title>Single-virus genomics reveals hidden cosmopolitan and abundant viruses.</title>
        <authorList>
            <person name="Martinez-Hernandez F."/>
            <person name="Fornas O."/>
            <person name="Lluesma Gomez M."/>
            <person name="Bolduc B."/>
            <person name="de la Cruz Pena M.J."/>
            <person name="Martinez J.M."/>
            <person name="Anton J."/>
            <person name="Gasol J.M."/>
            <person name="Rosselli R."/>
            <person name="Rodriguez-Valera F."/>
            <person name="Sullivan M.B."/>
            <person name="Acinas S.G."/>
            <person name="Martinez-Garcia M."/>
        </authorList>
    </citation>
    <scope>NUCLEOTIDE SEQUENCE</scope>
</reference>
<accession>A0A218MKC1</accession>
<dbReference type="InterPro" id="IPR029044">
    <property type="entry name" value="Nucleotide-diphossugar_trans"/>
</dbReference>
<protein>
    <recommendedName>
        <fullName evidence="2">Nucleotide-diphospho-sugar transferase</fullName>
    </recommendedName>
</protein>
<proteinExistence type="predicted"/>
<dbReference type="SUPFAM" id="SSF53448">
    <property type="entry name" value="Nucleotide-diphospho-sugar transferases"/>
    <property type="match status" value="1"/>
</dbReference>
<organism evidence="1">
    <name type="scientific">uncultured virus</name>
    <dbReference type="NCBI Taxonomy" id="340016"/>
    <lineage>
        <taxon>Viruses</taxon>
        <taxon>environmental samples</taxon>
    </lineage>
</organism>
<reference evidence="1" key="1">
    <citation type="submission" date="2016-10" db="EMBL/GenBank/DDBJ databases">
        <authorList>
            <person name="Varghese N."/>
        </authorList>
    </citation>
    <scope>NUCLEOTIDE SEQUENCE</scope>
</reference>
<evidence type="ECO:0000313" key="1">
    <source>
        <dbReference type="EMBL" id="ASE99723.1"/>
    </source>
</evidence>
<sequence length="266" mass="30216">MKRSLSDYVTNTAPTANTVGAFKSIEGNEATIDIEKLRGLNVFFATPCYGGMLTDQYFLSMFRTSQVLIKHGINFRVTTLRNESLVTRARNILSAMFMGSDCSHLFFIDADIEFDAQSVLRALAYDKDIIAGAYPKKALPVQYAINFKFVNPDNGQIRVENGAAEVLDASTGFFCIKKGVFEKMRNAYPELHYKNDSNIDPAFHKYCYSFFDTMHCPDDNRYLSEDYTFCRRWQKTGGEIWLDLSTRLNHCGSYTFEGDVGKIVKT</sequence>
<evidence type="ECO:0008006" key="2">
    <source>
        <dbReference type="Google" id="ProtNLM"/>
    </source>
</evidence>
<name>A0A218MKC1_9VIRU</name>
<dbReference type="Gene3D" id="3.90.550.40">
    <property type="match status" value="1"/>
</dbReference>